<gene>
    <name evidence="1" type="ORF">LARSCL_LOCUS3136</name>
</gene>
<evidence type="ECO:0000313" key="2">
    <source>
        <dbReference type="Proteomes" id="UP001497382"/>
    </source>
</evidence>
<dbReference type="AlphaFoldDB" id="A0AAV1Z4S6"/>
<reference evidence="1 2" key="1">
    <citation type="submission" date="2024-04" db="EMBL/GenBank/DDBJ databases">
        <authorList>
            <person name="Rising A."/>
            <person name="Reimegard J."/>
            <person name="Sonavane S."/>
            <person name="Akerstrom W."/>
            <person name="Nylinder S."/>
            <person name="Hedman E."/>
            <person name="Kallberg Y."/>
        </authorList>
    </citation>
    <scope>NUCLEOTIDE SEQUENCE [LARGE SCALE GENOMIC DNA]</scope>
</reference>
<feature type="non-terminal residue" evidence="1">
    <location>
        <position position="1"/>
    </location>
</feature>
<dbReference type="EMBL" id="CAXIEN010000024">
    <property type="protein sequence ID" value="CAL1266509.1"/>
    <property type="molecule type" value="Genomic_DNA"/>
</dbReference>
<dbReference type="Proteomes" id="UP001497382">
    <property type="component" value="Unassembled WGS sequence"/>
</dbReference>
<protein>
    <submittedName>
        <fullName evidence="1">Uncharacterized protein</fullName>
    </submittedName>
</protein>
<evidence type="ECO:0000313" key="1">
    <source>
        <dbReference type="EMBL" id="CAL1266509.1"/>
    </source>
</evidence>
<sequence>LEAGRHGYRLHTRSSCLGRPLCLVTDLLLLRAAGIPLRWSDFLSFSVCFESLFPLLCANCLLLHRFHHAMDDCGDLVDSSGHVVFRSGLHPAS</sequence>
<name>A0AAV1Z4S6_9ARAC</name>
<keyword evidence="2" id="KW-1185">Reference proteome</keyword>
<organism evidence="1 2">
    <name type="scientific">Larinioides sclopetarius</name>
    <dbReference type="NCBI Taxonomy" id="280406"/>
    <lineage>
        <taxon>Eukaryota</taxon>
        <taxon>Metazoa</taxon>
        <taxon>Ecdysozoa</taxon>
        <taxon>Arthropoda</taxon>
        <taxon>Chelicerata</taxon>
        <taxon>Arachnida</taxon>
        <taxon>Araneae</taxon>
        <taxon>Araneomorphae</taxon>
        <taxon>Entelegynae</taxon>
        <taxon>Araneoidea</taxon>
        <taxon>Araneidae</taxon>
        <taxon>Larinioides</taxon>
    </lineage>
</organism>
<accession>A0AAV1Z4S6</accession>
<comment type="caution">
    <text evidence="1">The sequence shown here is derived from an EMBL/GenBank/DDBJ whole genome shotgun (WGS) entry which is preliminary data.</text>
</comment>
<proteinExistence type="predicted"/>